<evidence type="ECO:0000256" key="1">
    <source>
        <dbReference type="SAM" id="Coils"/>
    </source>
</evidence>
<accession>A0A3N6M8C9</accession>
<name>A0A3N6M8C9_NATCH</name>
<sequence>MKRLGTILMAIVLVAALAAVPLGAATALADDSDDNSNDNADGIENNTVKPGEQLTGVVGVQDAEIDGEVSDRTFGIKIANAQSDEAKADIVGDRLDEIEERLDEHEAEFEEVEKARENGEISEGEYRAEIAKVTAENANTERAAEQAGETAGELPEDVLEERGINVEAIQELQEQANELGGPETTELAQSIAGENVGNGVAGDFEPGAPDEIPGDDATDASDDDDEDRGAGNNSADQGQ</sequence>
<keyword evidence="4" id="KW-1185">Reference proteome</keyword>
<feature type="compositionally biased region" description="Acidic residues" evidence="2">
    <location>
        <begin position="212"/>
        <end position="227"/>
    </location>
</feature>
<evidence type="ECO:0000313" key="4">
    <source>
        <dbReference type="Proteomes" id="UP000281431"/>
    </source>
</evidence>
<dbReference type="Proteomes" id="UP000281431">
    <property type="component" value="Unassembled WGS sequence"/>
</dbReference>
<proteinExistence type="predicted"/>
<comment type="caution">
    <text evidence="3">The sequence shown here is derived from an EMBL/GenBank/DDBJ whole genome shotgun (WGS) entry which is preliminary data.</text>
</comment>
<feature type="coiled-coil region" evidence="1">
    <location>
        <begin position="88"/>
        <end position="150"/>
    </location>
</feature>
<protein>
    <submittedName>
        <fullName evidence="3">Uncharacterized protein</fullName>
    </submittedName>
</protein>
<evidence type="ECO:0000313" key="3">
    <source>
        <dbReference type="EMBL" id="RQG98587.1"/>
    </source>
</evidence>
<keyword evidence="1" id="KW-0175">Coiled coil</keyword>
<organism evidence="3 4">
    <name type="scientific">Natrarchaeobius chitinivorans</name>
    <dbReference type="NCBI Taxonomy" id="1679083"/>
    <lineage>
        <taxon>Archaea</taxon>
        <taxon>Methanobacteriati</taxon>
        <taxon>Methanobacteriota</taxon>
        <taxon>Stenosarchaea group</taxon>
        <taxon>Halobacteria</taxon>
        <taxon>Halobacteriales</taxon>
        <taxon>Natrialbaceae</taxon>
        <taxon>Natrarchaeobius</taxon>
    </lineage>
</organism>
<feature type="region of interest" description="Disordered" evidence="2">
    <location>
        <begin position="29"/>
        <end position="49"/>
    </location>
</feature>
<evidence type="ECO:0000256" key="2">
    <source>
        <dbReference type="SAM" id="MobiDB-lite"/>
    </source>
</evidence>
<gene>
    <name evidence="3" type="ORF">EA472_17450</name>
</gene>
<dbReference type="AlphaFoldDB" id="A0A3N6M8C9"/>
<dbReference type="OrthoDB" id="170871at2157"/>
<feature type="region of interest" description="Disordered" evidence="2">
    <location>
        <begin position="174"/>
        <end position="239"/>
    </location>
</feature>
<dbReference type="EMBL" id="REFZ01000014">
    <property type="protein sequence ID" value="RQG98587.1"/>
    <property type="molecule type" value="Genomic_DNA"/>
</dbReference>
<reference evidence="3 4" key="1">
    <citation type="submission" date="2018-10" db="EMBL/GenBank/DDBJ databases">
        <title>Natrarchaeobius chitinivorans gen. nov., sp. nov., and Natrarchaeobius haloalkaliphilus sp. nov., alkaliphilic, chitin-utilizing haloarchaea from hypersaline alkaline lakes.</title>
        <authorList>
            <person name="Sorokin D.Y."/>
            <person name="Elcheninov A.G."/>
            <person name="Kostrikina N.A."/>
            <person name="Bale N.J."/>
            <person name="Sinninghe Damste J.S."/>
            <person name="Khijniak T.V."/>
            <person name="Kublanov I.V."/>
            <person name="Toshchakov S.V."/>
        </authorList>
    </citation>
    <scope>NUCLEOTIDE SEQUENCE [LARGE SCALE GENOMIC DNA]</scope>
    <source>
        <strain evidence="3 4">AArcht7</strain>
    </source>
</reference>